<dbReference type="Pfam" id="PF00264">
    <property type="entry name" value="Tyrosinase"/>
    <property type="match status" value="1"/>
</dbReference>
<dbReference type="OrthoDB" id="3460532at2759"/>
<dbReference type="PANTHER" id="PTHR11474:SF76">
    <property type="entry name" value="SHKT DOMAIN-CONTAINING PROTEIN"/>
    <property type="match status" value="1"/>
</dbReference>
<accession>A0A8H4W5K7</accession>
<dbReference type="Proteomes" id="UP000566819">
    <property type="component" value="Unassembled WGS sequence"/>
</dbReference>
<dbReference type="Gene3D" id="1.10.1280.10">
    <property type="entry name" value="Di-copper center containing domain from catechol oxidase"/>
    <property type="match status" value="1"/>
</dbReference>
<dbReference type="GO" id="GO:0004503">
    <property type="term" value="F:tyrosinase activity"/>
    <property type="evidence" value="ECO:0007669"/>
    <property type="project" value="UniProtKB-EC"/>
</dbReference>
<dbReference type="InterPro" id="IPR050316">
    <property type="entry name" value="Tyrosinase/Hemocyanin"/>
</dbReference>
<dbReference type="GO" id="GO:0042438">
    <property type="term" value="P:melanin biosynthetic process"/>
    <property type="evidence" value="ECO:0007669"/>
    <property type="project" value="UniProtKB-KW"/>
</dbReference>
<comment type="catalytic activity">
    <reaction evidence="7">
        <text>L-tyrosine + O2 = L-dopaquinone + H2O</text>
        <dbReference type="Rhea" id="RHEA:18117"/>
        <dbReference type="ChEBI" id="CHEBI:15377"/>
        <dbReference type="ChEBI" id="CHEBI:15379"/>
        <dbReference type="ChEBI" id="CHEBI:57924"/>
        <dbReference type="ChEBI" id="CHEBI:58315"/>
        <dbReference type="EC" id="1.14.18.1"/>
    </reaction>
</comment>
<dbReference type="PRINTS" id="PR00092">
    <property type="entry name" value="TYROSINASE"/>
</dbReference>
<evidence type="ECO:0000256" key="2">
    <source>
        <dbReference type="ARBA" id="ARBA00011906"/>
    </source>
</evidence>
<evidence type="ECO:0000256" key="7">
    <source>
        <dbReference type="ARBA" id="ARBA00048881"/>
    </source>
</evidence>
<dbReference type="EC" id="1.14.18.1" evidence="2"/>
<evidence type="ECO:0000256" key="4">
    <source>
        <dbReference type="ARBA" id="ARBA00023008"/>
    </source>
</evidence>
<comment type="caution">
    <text evidence="9">The sequence shown here is derived from an EMBL/GenBank/DDBJ whole genome shotgun (WGS) entry which is preliminary data.</text>
</comment>
<evidence type="ECO:0000256" key="5">
    <source>
        <dbReference type="ARBA" id="ARBA00023101"/>
    </source>
</evidence>
<keyword evidence="5" id="KW-0470">Melanin biosynthesis</keyword>
<evidence type="ECO:0000256" key="1">
    <source>
        <dbReference type="ARBA" id="ARBA00009928"/>
    </source>
</evidence>
<dbReference type="SUPFAM" id="SSF48056">
    <property type="entry name" value="Di-copper centre-containing domain"/>
    <property type="match status" value="1"/>
</dbReference>
<feature type="domain" description="Tyrosinase copper-binding" evidence="8">
    <location>
        <begin position="318"/>
        <end position="329"/>
    </location>
</feature>
<evidence type="ECO:0000313" key="9">
    <source>
        <dbReference type="EMBL" id="KAF4634286.1"/>
    </source>
</evidence>
<dbReference type="PANTHER" id="PTHR11474">
    <property type="entry name" value="TYROSINASE FAMILY MEMBER"/>
    <property type="match status" value="1"/>
</dbReference>
<reference evidence="9 10" key="1">
    <citation type="submission" date="2020-03" db="EMBL/GenBank/DDBJ databases">
        <title>Draft Genome Sequence of Cudoniella acicularis.</title>
        <authorList>
            <person name="Buettner E."/>
            <person name="Kellner H."/>
        </authorList>
    </citation>
    <scope>NUCLEOTIDE SEQUENCE [LARGE SCALE GENOMIC DNA]</scope>
    <source>
        <strain evidence="9 10">DSM 108380</strain>
    </source>
</reference>
<dbReference type="PROSITE" id="PS00498">
    <property type="entry name" value="TYROSINASE_2"/>
    <property type="match status" value="1"/>
</dbReference>
<dbReference type="EMBL" id="JAAMPI010000195">
    <property type="protein sequence ID" value="KAF4634286.1"/>
    <property type="molecule type" value="Genomic_DNA"/>
</dbReference>
<keyword evidence="4" id="KW-0186">Copper</keyword>
<evidence type="ECO:0000313" key="10">
    <source>
        <dbReference type="Proteomes" id="UP000566819"/>
    </source>
</evidence>
<keyword evidence="3" id="KW-0479">Metal-binding</keyword>
<dbReference type="AlphaFoldDB" id="A0A8H4W5K7"/>
<name>A0A8H4W5K7_9HELO</name>
<evidence type="ECO:0000259" key="8">
    <source>
        <dbReference type="PROSITE" id="PS00498"/>
    </source>
</evidence>
<dbReference type="GO" id="GO:0046872">
    <property type="term" value="F:metal ion binding"/>
    <property type="evidence" value="ECO:0007669"/>
    <property type="project" value="UniProtKB-KW"/>
</dbReference>
<sequence>MPSFNGIRVRRSIESIYDDYLIGQKFGKPELQKPLNDLIRAWVGITKLDHTDPNSFFNIGGLHGEPFRGAGYSSAAWWGGWCNHGNVLFPTWHRAYCLRLEDALRSIPGCEDVALPYWDETGTQTAENGVPQIFLEKQFQLDGKFIENPLYSYKFPQNIVDNIASDNSLYSKHEGYDTVRYPFSGLVGTQEAREATLAHNRTYYEATDPTANQLLSDNVKAWLQNGRWENGSWVGGVGVRQKYVNCLEAPNYTVFSNTTSAQSWNDNTPPEKQVTPLEAPHNDIHLAVGGFDIPGQPDFDLIPGANGDMGENDTAGLDPIFFFHHCFVDRQFWLWQVKQNSTEALELIAEYPGTNSVDSQGPTPGVAGGTWLTLKSPLQPFTKPSKDTERVYYTSNDVVNIETQLGYAYDAPGSGKKLLTPLPAATHATHSVRISGLNKNNIAGSHQLVVYGLFPGEKSRRVLAVESVLSRWHVSGCKNCQTTADVKRYAHLYGIPDGLEAIPGSKNRDGNALQLDVEVVTREGSGPGKGEPPLKPIVKVVRSGKKYSDVL</sequence>
<proteinExistence type="inferred from homology"/>
<evidence type="ECO:0000256" key="3">
    <source>
        <dbReference type="ARBA" id="ARBA00022723"/>
    </source>
</evidence>
<comment type="similarity">
    <text evidence="1">Belongs to the tyrosinase family.</text>
</comment>
<dbReference type="InterPro" id="IPR002227">
    <property type="entry name" value="Tyrosinase_Cu-bd"/>
</dbReference>
<keyword evidence="10" id="KW-1185">Reference proteome</keyword>
<evidence type="ECO:0000256" key="6">
    <source>
        <dbReference type="ARBA" id="ARBA00048233"/>
    </source>
</evidence>
<dbReference type="InterPro" id="IPR008922">
    <property type="entry name" value="Di-copper_centre_dom_sf"/>
</dbReference>
<organism evidence="9 10">
    <name type="scientific">Cudoniella acicularis</name>
    <dbReference type="NCBI Taxonomy" id="354080"/>
    <lineage>
        <taxon>Eukaryota</taxon>
        <taxon>Fungi</taxon>
        <taxon>Dikarya</taxon>
        <taxon>Ascomycota</taxon>
        <taxon>Pezizomycotina</taxon>
        <taxon>Leotiomycetes</taxon>
        <taxon>Helotiales</taxon>
        <taxon>Tricladiaceae</taxon>
        <taxon>Cudoniella</taxon>
    </lineage>
</organism>
<comment type="catalytic activity">
    <reaction evidence="6">
        <text>2 L-dopa + O2 = 2 L-dopaquinone + 2 H2O</text>
        <dbReference type="Rhea" id="RHEA:34287"/>
        <dbReference type="ChEBI" id="CHEBI:15377"/>
        <dbReference type="ChEBI" id="CHEBI:15379"/>
        <dbReference type="ChEBI" id="CHEBI:57504"/>
        <dbReference type="ChEBI" id="CHEBI:57924"/>
        <dbReference type="EC" id="1.14.18.1"/>
    </reaction>
</comment>
<gene>
    <name evidence="9" type="ORF">G7Y89_g3815</name>
</gene>
<protein>
    <recommendedName>
        <fullName evidence="2">tyrosinase</fullName>
        <ecNumber evidence="2">1.14.18.1</ecNumber>
    </recommendedName>
</protein>